<dbReference type="PROSITE" id="PS51819">
    <property type="entry name" value="VOC"/>
    <property type="match status" value="1"/>
</dbReference>
<dbReference type="Pfam" id="PF00903">
    <property type="entry name" value="Glyoxalase"/>
    <property type="match status" value="1"/>
</dbReference>
<accession>A0A7W7GZM7</accession>
<dbReference type="EMBL" id="JACHNB010000001">
    <property type="protein sequence ID" value="MBB4741208.1"/>
    <property type="molecule type" value="Genomic_DNA"/>
</dbReference>
<keyword evidence="2" id="KW-0560">Oxidoreductase</keyword>
<dbReference type="GO" id="GO:0051213">
    <property type="term" value="F:dioxygenase activity"/>
    <property type="evidence" value="ECO:0007669"/>
    <property type="project" value="UniProtKB-KW"/>
</dbReference>
<keyword evidence="2" id="KW-0223">Dioxygenase</keyword>
<dbReference type="InterPro" id="IPR037523">
    <property type="entry name" value="VOC_core"/>
</dbReference>
<evidence type="ECO:0000313" key="2">
    <source>
        <dbReference type="EMBL" id="MBB4741208.1"/>
    </source>
</evidence>
<dbReference type="AlphaFoldDB" id="A0A7W7GZM7"/>
<proteinExistence type="predicted"/>
<dbReference type="InterPro" id="IPR004360">
    <property type="entry name" value="Glyas_Fos-R_dOase_dom"/>
</dbReference>
<comment type="caution">
    <text evidence="2">The sequence shown here is derived from an EMBL/GenBank/DDBJ whole genome shotgun (WGS) entry which is preliminary data.</text>
</comment>
<feature type="domain" description="VOC" evidence="1">
    <location>
        <begin position="19"/>
        <end position="156"/>
    </location>
</feature>
<dbReference type="RefSeq" id="WP_239176771.1">
    <property type="nucleotide sequence ID" value="NZ_BAABFG010000005.1"/>
</dbReference>
<organism evidence="2 3">
    <name type="scientific">Actinoplanes octamycinicus</name>
    <dbReference type="NCBI Taxonomy" id="135948"/>
    <lineage>
        <taxon>Bacteria</taxon>
        <taxon>Bacillati</taxon>
        <taxon>Actinomycetota</taxon>
        <taxon>Actinomycetes</taxon>
        <taxon>Micromonosporales</taxon>
        <taxon>Micromonosporaceae</taxon>
        <taxon>Actinoplanes</taxon>
    </lineage>
</organism>
<dbReference type="SUPFAM" id="SSF54593">
    <property type="entry name" value="Glyoxalase/Bleomycin resistance protein/Dihydroxybiphenyl dioxygenase"/>
    <property type="match status" value="1"/>
</dbReference>
<dbReference type="Proteomes" id="UP000546162">
    <property type="component" value="Unassembled WGS sequence"/>
</dbReference>
<dbReference type="GO" id="GO:0016829">
    <property type="term" value="F:lyase activity"/>
    <property type="evidence" value="ECO:0007669"/>
    <property type="project" value="UniProtKB-KW"/>
</dbReference>
<keyword evidence="3" id="KW-1185">Reference proteome</keyword>
<name>A0A7W7GZM7_9ACTN</name>
<keyword evidence="2" id="KW-0456">Lyase</keyword>
<sequence>MRPERYPAPWEELTMVDFKVEIVVLPVADVDRSKAFFTKLGWREDVDFQGPDGFRVVHFTPPGSAASIIIGSGVTEAEPGSARGVVHFVVDDIEAARADLIAHGVEVSEAFHDAGGVFHHAGGADRVPGPHPDRQSYGSFASFADPDGNVFFLQEVTSRRPGRVSHVVYGSVAELEAALRDAAAAHGRHEAEELDGKYDENWPAWYAQHMAEAAGLNA</sequence>
<reference evidence="2 3" key="1">
    <citation type="submission" date="2020-08" db="EMBL/GenBank/DDBJ databases">
        <title>Sequencing the genomes of 1000 actinobacteria strains.</title>
        <authorList>
            <person name="Klenk H.-P."/>
        </authorList>
    </citation>
    <scope>NUCLEOTIDE SEQUENCE [LARGE SCALE GENOMIC DNA]</scope>
    <source>
        <strain evidence="2 3">DSM 45809</strain>
    </source>
</reference>
<protein>
    <submittedName>
        <fullName evidence="2">Catechol 2,3-dioxygenase-like lactoylglutathione lyase family enzyme</fullName>
    </submittedName>
</protein>
<dbReference type="InterPro" id="IPR029068">
    <property type="entry name" value="Glyas_Bleomycin-R_OHBP_Dase"/>
</dbReference>
<evidence type="ECO:0000313" key="3">
    <source>
        <dbReference type="Proteomes" id="UP000546162"/>
    </source>
</evidence>
<dbReference type="Gene3D" id="3.10.180.10">
    <property type="entry name" value="2,3-Dihydroxybiphenyl 1,2-Dioxygenase, domain 1"/>
    <property type="match status" value="1"/>
</dbReference>
<evidence type="ECO:0000259" key="1">
    <source>
        <dbReference type="PROSITE" id="PS51819"/>
    </source>
</evidence>
<gene>
    <name evidence="2" type="ORF">BJY16_004667</name>
</gene>